<accession>A0A9P3UML6</accession>
<evidence type="ECO:0000313" key="1">
    <source>
        <dbReference type="EMBL" id="GLB38472.1"/>
    </source>
</evidence>
<name>A0A9P3UML6_LYOSH</name>
<sequence length="141" mass="15542">MTSDFFAPCQPPASFALVSCSSNDNLPSDHENNCAKASRPICHLLIHRSITSRADPRHSATRLGTYTTPDQRLRSLSHQPPIFWFNSMQLVFIPTLDDGMTRTHGSKIRPSQPCCQVKVNVGTPRVGKRGGGLGGVRLRRC</sequence>
<proteinExistence type="predicted"/>
<evidence type="ECO:0000313" key="2">
    <source>
        <dbReference type="Proteomes" id="UP001063166"/>
    </source>
</evidence>
<reference evidence="1" key="1">
    <citation type="submission" date="2022-07" db="EMBL/GenBank/DDBJ databases">
        <title>The genome of Lyophyllum shimeji provides insight into the initial evolution of ectomycorrhizal fungal genome.</title>
        <authorList>
            <person name="Kobayashi Y."/>
            <person name="Shibata T."/>
            <person name="Hirakawa H."/>
            <person name="Shigenobu S."/>
            <person name="Nishiyama T."/>
            <person name="Yamada A."/>
            <person name="Hasebe M."/>
            <person name="Kawaguchi M."/>
        </authorList>
    </citation>
    <scope>NUCLEOTIDE SEQUENCE</scope>
    <source>
        <strain evidence="1">AT787</strain>
    </source>
</reference>
<dbReference type="EMBL" id="BRPK01000005">
    <property type="protein sequence ID" value="GLB38472.1"/>
    <property type="molecule type" value="Genomic_DNA"/>
</dbReference>
<protein>
    <submittedName>
        <fullName evidence="1">Uncharacterized protein</fullName>
    </submittedName>
</protein>
<keyword evidence="2" id="KW-1185">Reference proteome</keyword>
<dbReference type="AlphaFoldDB" id="A0A9P3UML6"/>
<dbReference type="Proteomes" id="UP001063166">
    <property type="component" value="Unassembled WGS sequence"/>
</dbReference>
<comment type="caution">
    <text evidence="1">The sequence shown here is derived from an EMBL/GenBank/DDBJ whole genome shotgun (WGS) entry which is preliminary data.</text>
</comment>
<organism evidence="1 2">
    <name type="scientific">Lyophyllum shimeji</name>
    <name type="common">Hon-shimeji</name>
    <name type="synonym">Tricholoma shimeji</name>
    <dbReference type="NCBI Taxonomy" id="47721"/>
    <lineage>
        <taxon>Eukaryota</taxon>
        <taxon>Fungi</taxon>
        <taxon>Dikarya</taxon>
        <taxon>Basidiomycota</taxon>
        <taxon>Agaricomycotina</taxon>
        <taxon>Agaricomycetes</taxon>
        <taxon>Agaricomycetidae</taxon>
        <taxon>Agaricales</taxon>
        <taxon>Tricholomatineae</taxon>
        <taxon>Lyophyllaceae</taxon>
        <taxon>Lyophyllum</taxon>
    </lineage>
</organism>
<gene>
    <name evidence="1" type="ORF">LshimejAT787_0503370</name>
</gene>